<organism evidence="3 5">
    <name type="scientific">Zingiber officinale</name>
    <name type="common">Ginger</name>
    <name type="synonym">Amomum zingiber</name>
    <dbReference type="NCBI Taxonomy" id="94328"/>
    <lineage>
        <taxon>Eukaryota</taxon>
        <taxon>Viridiplantae</taxon>
        <taxon>Streptophyta</taxon>
        <taxon>Embryophyta</taxon>
        <taxon>Tracheophyta</taxon>
        <taxon>Spermatophyta</taxon>
        <taxon>Magnoliopsida</taxon>
        <taxon>Liliopsida</taxon>
        <taxon>Zingiberales</taxon>
        <taxon>Zingiberaceae</taxon>
        <taxon>Zingiber</taxon>
    </lineage>
</organism>
<dbReference type="Proteomes" id="UP000734854">
    <property type="component" value="Unassembled WGS sequence"/>
</dbReference>
<dbReference type="AlphaFoldDB" id="A0A8J5ET44"/>
<keyword evidence="5" id="KW-1185">Reference proteome</keyword>
<dbReference type="EMBL" id="JACMSC010000030">
    <property type="protein sequence ID" value="KAG6467622.1"/>
    <property type="molecule type" value="Genomic_DNA"/>
</dbReference>
<evidence type="ECO:0000313" key="3">
    <source>
        <dbReference type="EMBL" id="KAG6467622.1"/>
    </source>
</evidence>
<evidence type="ECO:0000256" key="1">
    <source>
        <dbReference type="SAM" id="MobiDB-lite"/>
    </source>
</evidence>
<comment type="caution">
    <text evidence="3">The sequence shown here is derived from an EMBL/GenBank/DDBJ whole genome shotgun (WGS) entry which is preliminary data.</text>
</comment>
<feature type="region of interest" description="Disordered" evidence="1">
    <location>
        <begin position="36"/>
        <end position="63"/>
    </location>
</feature>
<dbReference type="EMBL" id="JACMSC010000030">
    <property type="protein sequence ID" value="KAG6467630.1"/>
    <property type="molecule type" value="Genomic_DNA"/>
</dbReference>
<protein>
    <submittedName>
        <fullName evidence="3">Uncharacterized protein</fullName>
    </submittedName>
</protein>
<keyword evidence="3" id="KW-0496">Mitochondrion</keyword>
<evidence type="ECO:0000313" key="4">
    <source>
        <dbReference type="EMBL" id="KAG6467630.1"/>
    </source>
</evidence>
<sequence length="384" mass="43837">MKDVAYGMRWKPLPGSRNNKPCTCLILKESRRGHVTYRGRKGLRKESPQNPGRRKALPPPTSPLWSYQTKRRRKFPDIIKKVRREFPLKQKALNYFHDVAEMITVKHKIQSWNLPTLVSWGRASYLVDSPFPPPRALAFRVDTQEIHYMKIDMTQSPEEYDVPDLASLDSPSTSRRGGSISISIPEMTFSSIFSETGEFLLYLQECYLGIKESWNGAFSLAEMVGTSPPDLKTAIYHTWKERNARIFKQSYKAARELFYQICAERKGRISASKLKYSNSTRDQQILASLIYDHPICVDIDLKRAGEAKGLDESPQKGQSTTSLPIIKASPSPCKKARWICPNSKPVVAPAVYLIDLISIFDIKKKFARQAALCTQAWMMNAIER</sequence>
<evidence type="ECO:0000313" key="2">
    <source>
        <dbReference type="EMBL" id="KAG6466675.1"/>
    </source>
</evidence>
<accession>A0A8J5ET44</accession>
<geneLocation type="mitochondrion" evidence="3"/>
<dbReference type="EMBL" id="JACMSC010000134">
    <property type="protein sequence ID" value="KAG6466675.1"/>
    <property type="molecule type" value="Genomic_DNA"/>
</dbReference>
<gene>
    <name evidence="3" type="ORF">ZIOFF_074519</name>
    <name evidence="4" type="ORF">ZIOFF_074527</name>
    <name evidence="2" type="ORF">ZIOFF_075474</name>
</gene>
<proteinExistence type="predicted"/>
<evidence type="ECO:0000313" key="5">
    <source>
        <dbReference type="Proteomes" id="UP000734854"/>
    </source>
</evidence>
<name>A0A8J5ET44_ZINOF</name>
<reference evidence="3 5" key="1">
    <citation type="submission" date="2020-08" db="EMBL/GenBank/DDBJ databases">
        <title>Plant Genome Project.</title>
        <authorList>
            <person name="Zhang R.-G."/>
        </authorList>
    </citation>
    <scope>NUCLEOTIDE SEQUENCE [LARGE SCALE GENOMIC DNA]</scope>
    <source>
        <tissue evidence="3">Rhizome</tissue>
    </source>
</reference>